<gene>
    <name evidence="8" type="ORF">PFISCL1PPCAC_28070</name>
</gene>
<feature type="transmembrane region" description="Helical" evidence="6">
    <location>
        <begin position="212"/>
        <end position="232"/>
    </location>
</feature>
<feature type="domain" description="CWH43-like N-terminal" evidence="7">
    <location>
        <begin position="12"/>
        <end position="240"/>
    </location>
</feature>
<evidence type="ECO:0000256" key="3">
    <source>
        <dbReference type="ARBA" id="ARBA00022692"/>
    </source>
</evidence>
<name>A0AAV5X107_9BILA</name>
<keyword evidence="3 6" id="KW-0812">Transmembrane</keyword>
<feature type="transmembrane region" description="Helical" evidence="6">
    <location>
        <begin position="61"/>
        <end position="85"/>
    </location>
</feature>
<evidence type="ECO:0000313" key="9">
    <source>
        <dbReference type="Proteomes" id="UP001432322"/>
    </source>
</evidence>
<feature type="transmembrane region" description="Helical" evidence="6">
    <location>
        <begin position="166"/>
        <end position="192"/>
    </location>
</feature>
<feature type="non-terminal residue" evidence="8">
    <location>
        <position position="1"/>
    </location>
</feature>
<evidence type="ECO:0000256" key="6">
    <source>
        <dbReference type="SAM" id="Phobius"/>
    </source>
</evidence>
<feature type="transmembrane region" description="Helical" evidence="6">
    <location>
        <begin position="12"/>
        <end position="35"/>
    </location>
</feature>
<dbReference type="InterPro" id="IPR050911">
    <property type="entry name" value="DRAM/TMEM150_Autophagy_Mod"/>
</dbReference>
<keyword evidence="4 6" id="KW-1133">Transmembrane helix</keyword>
<dbReference type="GO" id="GO:0012505">
    <property type="term" value="C:endomembrane system"/>
    <property type="evidence" value="ECO:0007669"/>
    <property type="project" value="UniProtKB-SubCell"/>
</dbReference>
<evidence type="ECO:0000256" key="1">
    <source>
        <dbReference type="ARBA" id="ARBA00004127"/>
    </source>
</evidence>
<accession>A0AAV5X107</accession>
<evidence type="ECO:0000256" key="5">
    <source>
        <dbReference type="ARBA" id="ARBA00023136"/>
    </source>
</evidence>
<keyword evidence="5 6" id="KW-0472">Membrane</keyword>
<dbReference type="InterPro" id="IPR019402">
    <property type="entry name" value="CWH43_N"/>
</dbReference>
<proteinExistence type="inferred from homology"/>
<evidence type="ECO:0000256" key="2">
    <source>
        <dbReference type="ARBA" id="ARBA00006565"/>
    </source>
</evidence>
<evidence type="ECO:0000313" key="8">
    <source>
        <dbReference type="EMBL" id="GMT36773.1"/>
    </source>
</evidence>
<sequence>WFLFNYGSLYAGHLPIIFAIIFTINLGTTYCFAVANHHVDSIFPYVSAAGNNQPESCIFSFLLNLCAVFSIMIVCMRCALVSSIIRDTEHTIERLNIVSSYIGIISGLAMMLIASVQETAIITVHLTAACICFSFGCVYMIIQAWVTVKMHPEYNNRRIGYIRMGIAIASTICLFCAIGFGTAAAKVFHNVYPDLPTPRPWSRKIYQPGYELHVVSAISEWLLAILNIAYILSFQREFEKLKVKFVSESLVSHLDTSPYTS</sequence>
<dbReference type="Pfam" id="PF10277">
    <property type="entry name" value="Frag1"/>
    <property type="match status" value="1"/>
</dbReference>
<protein>
    <recommendedName>
        <fullName evidence="7">CWH43-like N-terminal domain-containing protein</fullName>
    </recommendedName>
</protein>
<comment type="subcellular location">
    <subcellularLocation>
        <location evidence="1">Endomembrane system</location>
        <topology evidence="1">Multi-pass membrane protein</topology>
    </subcellularLocation>
</comment>
<comment type="caution">
    <text evidence="8">The sequence shown here is derived from an EMBL/GenBank/DDBJ whole genome shotgun (WGS) entry which is preliminary data.</text>
</comment>
<feature type="transmembrane region" description="Helical" evidence="6">
    <location>
        <begin position="122"/>
        <end position="146"/>
    </location>
</feature>
<dbReference type="Proteomes" id="UP001432322">
    <property type="component" value="Unassembled WGS sequence"/>
</dbReference>
<comment type="similarity">
    <text evidence="2">Belongs to the DRAM/TMEM150 family.</text>
</comment>
<dbReference type="EMBL" id="BTSY01000007">
    <property type="protein sequence ID" value="GMT36773.1"/>
    <property type="molecule type" value="Genomic_DNA"/>
</dbReference>
<reference evidence="8" key="1">
    <citation type="submission" date="2023-10" db="EMBL/GenBank/DDBJ databases">
        <title>Genome assembly of Pristionchus species.</title>
        <authorList>
            <person name="Yoshida K."/>
            <person name="Sommer R.J."/>
        </authorList>
    </citation>
    <scope>NUCLEOTIDE SEQUENCE</scope>
    <source>
        <strain evidence="8">RS5133</strain>
    </source>
</reference>
<dbReference type="PANTHER" id="PTHR21324">
    <property type="entry name" value="FASTING-INDUCIBLE INTEGRAL MEMBRANE PROTEIN TM6P1-RELATED"/>
    <property type="match status" value="1"/>
</dbReference>
<evidence type="ECO:0000259" key="7">
    <source>
        <dbReference type="Pfam" id="PF10277"/>
    </source>
</evidence>
<organism evidence="8 9">
    <name type="scientific">Pristionchus fissidentatus</name>
    <dbReference type="NCBI Taxonomy" id="1538716"/>
    <lineage>
        <taxon>Eukaryota</taxon>
        <taxon>Metazoa</taxon>
        <taxon>Ecdysozoa</taxon>
        <taxon>Nematoda</taxon>
        <taxon>Chromadorea</taxon>
        <taxon>Rhabditida</taxon>
        <taxon>Rhabditina</taxon>
        <taxon>Diplogasteromorpha</taxon>
        <taxon>Diplogasteroidea</taxon>
        <taxon>Neodiplogasteridae</taxon>
        <taxon>Pristionchus</taxon>
    </lineage>
</organism>
<evidence type="ECO:0000256" key="4">
    <source>
        <dbReference type="ARBA" id="ARBA00022989"/>
    </source>
</evidence>
<feature type="non-terminal residue" evidence="8">
    <location>
        <position position="261"/>
    </location>
</feature>
<keyword evidence="9" id="KW-1185">Reference proteome</keyword>
<dbReference type="AlphaFoldDB" id="A0AAV5X107"/>
<dbReference type="PANTHER" id="PTHR21324:SF2">
    <property type="entry name" value="EG:22E5.9 PROTEIN"/>
    <property type="match status" value="1"/>
</dbReference>
<feature type="transmembrane region" description="Helical" evidence="6">
    <location>
        <begin position="97"/>
        <end position="116"/>
    </location>
</feature>